<dbReference type="PANTHER" id="PTHR11608">
    <property type="entry name" value="BIFUNCTIONAL PROTEIN PYRR"/>
    <property type="match status" value="1"/>
</dbReference>
<feature type="domain" description="Phosphoribosyltransferase" evidence="1">
    <location>
        <begin position="8"/>
        <end position="157"/>
    </location>
</feature>
<dbReference type="EMBL" id="FUZU01000002">
    <property type="protein sequence ID" value="SKC77264.1"/>
    <property type="molecule type" value="Genomic_DNA"/>
</dbReference>
<dbReference type="OrthoDB" id="664757at2"/>
<proteinExistence type="predicted"/>
<name>A0A1T5LMW4_9BACT</name>
<dbReference type="Gene3D" id="3.40.50.2020">
    <property type="match status" value="1"/>
</dbReference>
<accession>A0A1T5LMW4</accession>
<dbReference type="InterPro" id="IPR000836">
    <property type="entry name" value="PRTase_dom"/>
</dbReference>
<dbReference type="GO" id="GO:0016757">
    <property type="term" value="F:glycosyltransferase activity"/>
    <property type="evidence" value="ECO:0007669"/>
    <property type="project" value="UniProtKB-KW"/>
</dbReference>
<evidence type="ECO:0000313" key="3">
    <source>
        <dbReference type="Proteomes" id="UP000190961"/>
    </source>
</evidence>
<reference evidence="2 3" key="1">
    <citation type="submission" date="2017-02" db="EMBL/GenBank/DDBJ databases">
        <authorList>
            <person name="Peterson S.W."/>
        </authorList>
    </citation>
    <scope>NUCLEOTIDE SEQUENCE [LARGE SCALE GENOMIC DNA]</scope>
    <source>
        <strain evidence="2 3">DSM 25262</strain>
    </source>
</reference>
<dbReference type="RefSeq" id="WP_079688061.1">
    <property type="nucleotide sequence ID" value="NZ_FUZU01000002.1"/>
</dbReference>
<protein>
    <submittedName>
        <fullName evidence="2">Pyrimidine operon attenuation protein / uracil phosphoribosyltransferase</fullName>
    </submittedName>
</protein>
<gene>
    <name evidence="2" type="ORF">SAMN05660236_3549</name>
</gene>
<organism evidence="2 3">
    <name type="scientific">Ohtaekwangia koreensis</name>
    <dbReference type="NCBI Taxonomy" id="688867"/>
    <lineage>
        <taxon>Bacteria</taxon>
        <taxon>Pseudomonadati</taxon>
        <taxon>Bacteroidota</taxon>
        <taxon>Cytophagia</taxon>
        <taxon>Cytophagales</taxon>
        <taxon>Fulvivirgaceae</taxon>
        <taxon>Ohtaekwangia</taxon>
    </lineage>
</organism>
<sequence>MTAEKSLILDADQVKQKIKRMAFEIYEHNFKEKNIVIAGIDGQGYVLAKLLAKQVESISPIEVKLVKINLDKLAPQESDITLDCDLKEVKKKTIVLVDDVLHTGRTFTYGMKPFLNIEVKKIDTAVLINRGHTLFPIYSLYTGYELSTTIKDHVEVKLSKDEMAVYLH</sequence>
<evidence type="ECO:0000259" key="1">
    <source>
        <dbReference type="Pfam" id="PF00156"/>
    </source>
</evidence>
<evidence type="ECO:0000313" key="2">
    <source>
        <dbReference type="EMBL" id="SKC77264.1"/>
    </source>
</evidence>
<keyword evidence="3" id="KW-1185">Reference proteome</keyword>
<dbReference type="Pfam" id="PF00156">
    <property type="entry name" value="Pribosyltran"/>
    <property type="match status" value="1"/>
</dbReference>
<dbReference type="SUPFAM" id="SSF53271">
    <property type="entry name" value="PRTase-like"/>
    <property type="match status" value="1"/>
</dbReference>
<dbReference type="CDD" id="cd06223">
    <property type="entry name" value="PRTases_typeI"/>
    <property type="match status" value="1"/>
</dbReference>
<keyword evidence="2" id="KW-0328">Glycosyltransferase</keyword>
<dbReference type="InterPro" id="IPR029057">
    <property type="entry name" value="PRTase-like"/>
</dbReference>
<dbReference type="PANTHER" id="PTHR11608:SF0">
    <property type="entry name" value="BIFUNCTIONAL PROTEIN PYRR"/>
    <property type="match status" value="1"/>
</dbReference>
<dbReference type="AlphaFoldDB" id="A0A1T5LMW4"/>
<dbReference type="InterPro" id="IPR050137">
    <property type="entry name" value="PyrR_bifunctional"/>
</dbReference>
<dbReference type="Proteomes" id="UP000190961">
    <property type="component" value="Unassembled WGS sequence"/>
</dbReference>
<dbReference type="STRING" id="688867.SAMN05660236_3549"/>
<keyword evidence="2" id="KW-0808">Transferase</keyword>